<evidence type="ECO:0000259" key="8">
    <source>
        <dbReference type="Pfam" id="PF06814"/>
    </source>
</evidence>
<evidence type="ECO:0000256" key="6">
    <source>
        <dbReference type="SAM" id="Phobius"/>
    </source>
</evidence>
<gene>
    <name evidence="9" type="ORF">ARALYDRAFT_471236</name>
</gene>
<dbReference type="eggNOG" id="KOG2568">
    <property type="taxonomic scope" value="Eukaryota"/>
</dbReference>
<sequence length="496" mass="56310">MSNLWAILAFLLIHAADGSIHEYNNQDFTKIANARYFFGGSEGIYGSEFLDVHPSSDTPLLKGNSFIRFDDITFVRTKESASKQNSTQVTAGLVEAILFEVKQKDRVGGSFFKSEDMCCTPKLADAGSCKLGEVMISADPNDPEWPKRIPTFFKRSEEEVKMSPEAVIIKKTGWYTVYFMTCDPELDGTTIRGRTVWKNRVLRLHAFGLCGSWPTLVSTSCSVLEGWNPVARSYQLVIVFTMGELAFLYFDFAYLDSAGTSPMEVTVWAITLSSMRKALSRLLLLVISSGYGIVRPTLGGITLRMLLIGVLCFVISESLGLAMQFGKFSENGMTFLMLSWAILETCFIQLIFRSLWKTLKKLKLNKRNIAKLQLYKKFATMLVTMMVLNFAWFYVQVYVYNSLSEFWQVKWMIPTLWYSLSYALLVLICLFWPPSEKPMRYLYVADMVEEAEEDDLSVAETGMNVTKAEDGDVERYERKTLLEAFIILLGNLPGER</sequence>
<feature type="domain" description="GOST seven transmembrane" evidence="8">
    <location>
        <begin position="235"/>
        <end position="438"/>
    </location>
</feature>
<feature type="transmembrane region" description="Helical" evidence="6">
    <location>
        <begin position="377"/>
        <end position="395"/>
    </location>
</feature>
<dbReference type="AlphaFoldDB" id="D7KLL4"/>
<dbReference type="GO" id="GO:0016020">
    <property type="term" value="C:membrane"/>
    <property type="evidence" value="ECO:0007669"/>
    <property type="project" value="UniProtKB-SubCell"/>
</dbReference>
<dbReference type="EMBL" id="GL348713">
    <property type="protein sequence ID" value="EFH68872.1"/>
    <property type="molecule type" value="Genomic_DNA"/>
</dbReference>
<evidence type="ECO:0000256" key="5">
    <source>
        <dbReference type="ARBA" id="ARBA00023136"/>
    </source>
</evidence>
<dbReference type="PANTHER" id="PTHR21229:SF55">
    <property type="entry name" value="EXPRESSED PROTEIN-RELATED"/>
    <property type="match status" value="1"/>
</dbReference>
<reference evidence="10" key="1">
    <citation type="journal article" date="2011" name="Nat. Genet.">
        <title>The Arabidopsis lyrata genome sequence and the basis of rapid genome size change.</title>
        <authorList>
            <person name="Hu T.T."/>
            <person name="Pattyn P."/>
            <person name="Bakker E.G."/>
            <person name="Cao J."/>
            <person name="Cheng J.-F."/>
            <person name="Clark R.M."/>
            <person name="Fahlgren N."/>
            <person name="Fawcett J.A."/>
            <person name="Grimwood J."/>
            <person name="Gundlach H."/>
            <person name="Haberer G."/>
            <person name="Hollister J.D."/>
            <person name="Ossowski S."/>
            <person name="Ottilar R.P."/>
            <person name="Salamov A.A."/>
            <person name="Schneeberger K."/>
            <person name="Spannagl M."/>
            <person name="Wang X."/>
            <person name="Yang L."/>
            <person name="Nasrallah M.E."/>
            <person name="Bergelson J."/>
            <person name="Carrington J.C."/>
            <person name="Gaut B.S."/>
            <person name="Schmutz J."/>
            <person name="Mayer K.F.X."/>
            <person name="Van de Peer Y."/>
            <person name="Grigoriev I.V."/>
            <person name="Nordborg M."/>
            <person name="Weigel D."/>
            <person name="Guo Y.-L."/>
        </authorList>
    </citation>
    <scope>NUCLEOTIDE SEQUENCE [LARGE SCALE GENOMIC DNA]</scope>
    <source>
        <strain evidence="10">cv. MN47</strain>
    </source>
</reference>
<protein>
    <recommendedName>
        <fullName evidence="8">GOST seven transmembrane domain-containing protein</fullName>
    </recommendedName>
</protein>
<feature type="signal peptide" evidence="7">
    <location>
        <begin position="1"/>
        <end position="18"/>
    </location>
</feature>
<feature type="transmembrane region" description="Helical" evidence="6">
    <location>
        <begin position="337"/>
        <end position="356"/>
    </location>
</feature>
<feature type="transmembrane region" description="Helical" evidence="6">
    <location>
        <begin position="415"/>
        <end position="433"/>
    </location>
</feature>
<evidence type="ECO:0000313" key="9">
    <source>
        <dbReference type="EMBL" id="EFH68872.1"/>
    </source>
</evidence>
<dbReference type="PANTHER" id="PTHR21229">
    <property type="entry name" value="LUNG SEVEN TRANSMEMBRANE RECEPTOR"/>
    <property type="match status" value="1"/>
</dbReference>
<organism evidence="10">
    <name type="scientific">Arabidopsis lyrata subsp. lyrata</name>
    <name type="common">Lyre-leaved rock-cress</name>
    <dbReference type="NCBI Taxonomy" id="81972"/>
    <lineage>
        <taxon>Eukaryota</taxon>
        <taxon>Viridiplantae</taxon>
        <taxon>Streptophyta</taxon>
        <taxon>Embryophyta</taxon>
        <taxon>Tracheophyta</taxon>
        <taxon>Spermatophyta</taxon>
        <taxon>Magnoliopsida</taxon>
        <taxon>eudicotyledons</taxon>
        <taxon>Gunneridae</taxon>
        <taxon>Pentapetalae</taxon>
        <taxon>rosids</taxon>
        <taxon>malvids</taxon>
        <taxon>Brassicales</taxon>
        <taxon>Brassicaceae</taxon>
        <taxon>Camelineae</taxon>
        <taxon>Arabidopsis</taxon>
    </lineage>
</organism>
<evidence type="ECO:0000256" key="3">
    <source>
        <dbReference type="ARBA" id="ARBA00022729"/>
    </source>
</evidence>
<dbReference type="Gramene" id="fgenesh2_kg.1__1190__AT1G10980.1">
    <property type="protein sequence ID" value="fgenesh2_kg.1__1190__AT1G10980.1"/>
    <property type="gene ID" value="fgenesh2_kg.1__1190__AT1G10980.1"/>
</dbReference>
<keyword evidence="4 6" id="KW-1133">Transmembrane helix</keyword>
<comment type="subcellular location">
    <subcellularLocation>
        <location evidence="1">Membrane</location>
        <topology evidence="1">Multi-pass membrane protein</topology>
    </subcellularLocation>
</comment>
<dbReference type="InterPro" id="IPR009637">
    <property type="entry name" value="GPR107/GPR108-like"/>
</dbReference>
<proteinExistence type="predicted"/>
<feature type="transmembrane region" description="Helical" evidence="6">
    <location>
        <begin position="306"/>
        <end position="325"/>
    </location>
</feature>
<keyword evidence="10" id="KW-1185">Reference proteome</keyword>
<dbReference type="Proteomes" id="UP000008694">
    <property type="component" value="Unassembled WGS sequence"/>
</dbReference>
<feature type="chain" id="PRO_5003100778" description="GOST seven transmembrane domain-containing protein" evidence="7">
    <location>
        <begin position="19"/>
        <end position="496"/>
    </location>
</feature>
<keyword evidence="5 6" id="KW-0472">Membrane</keyword>
<evidence type="ECO:0000256" key="1">
    <source>
        <dbReference type="ARBA" id="ARBA00004141"/>
    </source>
</evidence>
<dbReference type="HOGENOM" id="CLU_029077_1_0_1"/>
<evidence type="ECO:0000256" key="7">
    <source>
        <dbReference type="SAM" id="SignalP"/>
    </source>
</evidence>
<dbReference type="GO" id="GO:0005794">
    <property type="term" value="C:Golgi apparatus"/>
    <property type="evidence" value="ECO:0007669"/>
    <property type="project" value="TreeGrafter"/>
</dbReference>
<feature type="transmembrane region" description="Helical" evidence="6">
    <location>
        <begin position="275"/>
        <end position="294"/>
    </location>
</feature>
<accession>D7KLL4</accession>
<evidence type="ECO:0000256" key="2">
    <source>
        <dbReference type="ARBA" id="ARBA00022692"/>
    </source>
</evidence>
<dbReference type="InterPro" id="IPR053937">
    <property type="entry name" value="GOST_TM"/>
</dbReference>
<name>D7KLL4_ARALL</name>
<keyword evidence="3 7" id="KW-0732">Signal</keyword>
<keyword evidence="2 6" id="KW-0812">Transmembrane</keyword>
<evidence type="ECO:0000313" key="10">
    <source>
        <dbReference type="Proteomes" id="UP000008694"/>
    </source>
</evidence>
<evidence type="ECO:0000256" key="4">
    <source>
        <dbReference type="ARBA" id="ARBA00022989"/>
    </source>
</evidence>
<dbReference type="Pfam" id="PF06814">
    <property type="entry name" value="GOST_TM"/>
    <property type="match status" value="1"/>
</dbReference>